<reference evidence="2 3" key="1">
    <citation type="submission" date="2024-04" db="EMBL/GenBank/DDBJ databases">
        <title>Tritrichomonas musculus Genome.</title>
        <authorList>
            <person name="Alves-Ferreira E."/>
            <person name="Grigg M."/>
            <person name="Lorenzi H."/>
            <person name="Galac M."/>
        </authorList>
    </citation>
    <scope>NUCLEOTIDE SEQUENCE [LARGE SCALE GENOMIC DNA]</scope>
    <source>
        <strain evidence="2 3">EAF2021</strain>
    </source>
</reference>
<proteinExistence type="predicted"/>
<dbReference type="EMBL" id="JAPFFF010000006">
    <property type="protein sequence ID" value="KAK8887920.1"/>
    <property type="molecule type" value="Genomic_DNA"/>
</dbReference>
<feature type="region of interest" description="Disordered" evidence="1">
    <location>
        <begin position="836"/>
        <end position="863"/>
    </location>
</feature>
<dbReference type="InterPro" id="IPR052802">
    <property type="entry name" value="KNTC1"/>
</dbReference>
<comment type="caution">
    <text evidence="2">The sequence shown here is derived from an EMBL/GenBank/DDBJ whole genome shotgun (WGS) entry which is preliminary data.</text>
</comment>
<evidence type="ECO:0000313" key="3">
    <source>
        <dbReference type="Proteomes" id="UP001470230"/>
    </source>
</evidence>
<evidence type="ECO:0000313" key="2">
    <source>
        <dbReference type="EMBL" id="KAK8887920.1"/>
    </source>
</evidence>
<dbReference type="PANTHER" id="PTHR15688:SF1">
    <property type="entry name" value="KINETOCHORE-ASSOCIATED PROTEIN 1"/>
    <property type="match status" value="1"/>
</dbReference>
<protein>
    <submittedName>
        <fullName evidence="2">Uncharacterized protein</fullName>
    </submittedName>
</protein>
<accession>A0ABR2K9Y2</accession>
<dbReference type="PANTHER" id="PTHR15688">
    <property type="entry name" value="KINETOCHORE-ASSOCIATED PROTEIN 1"/>
    <property type="match status" value="1"/>
</dbReference>
<organism evidence="2 3">
    <name type="scientific">Tritrichomonas musculus</name>
    <dbReference type="NCBI Taxonomy" id="1915356"/>
    <lineage>
        <taxon>Eukaryota</taxon>
        <taxon>Metamonada</taxon>
        <taxon>Parabasalia</taxon>
        <taxon>Tritrichomonadida</taxon>
        <taxon>Tritrichomonadidae</taxon>
        <taxon>Tritrichomonas</taxon>
    </lineage>
</organism>
<name>A0ABR2K9Y2_9EUKA</name>
<feature type="compositionally biased region" description="Low complexity" evidence="1">
    <location>
        <begin position="848"/>
        <end position="862"/>
    </location>
</feature>
<keyword evidence="3" id="KW-1185">Reference proteome</keyword>
<feature type="region of interest" description="Disordered" evidence="1">
    <location>
        <begin position="972"/>
        <end position="991"/>
    </location>
</feature>
<dbReference type="Proteomes" id="UP001470230">
    <property type="component" value="Unassembled WGS sequence"/>
</dbReference>
<sequence length="1233" mass="144125">MDENELTQIENDLLSHEQYYKFHLLGTFQIIHPHGTREMWENFKSCNLALALKTILPQRPIKICFIICRRHPELTHFFLDYFDNAKQNRIEFKDYIYFIMFRVEYIPVQWIVYHITNLSDLRYASHLVTATFSWSLRHNAKCIDKLYMNNLTWREFIKEHQKLTFENASSAWKKLLYLRSAIGEIINFRMPIKLMEFTRLDKKDYVRMLISKTSTASELRKILKTTILPFCDVHSIDIASYIVTIISKKDWNVQDKLSFVAEHVKNAKDKKKALESMTIYSEKELDKLRDFAKKFSINFIPVPKNIVKRKPQSTSGFIMRSSSIGEIPRNPTKLRPGTSLDSFKRSPSIDLSQIDNFDEESSLSSIANGEPYDDPIEYANKLRRLRNMKEIKPIYDLAEKFGIVVSYDEIKIIWGKRQLFDRLLSQIEPSQFDEICSTLQLSNNEVIDIVCGSVDYVYYADGIYDKLSKYVNQSTIMFYFEYLQNYAHQMITKDPIFLILKVYKYGLEIALKYSPGKDLLFYSIPLHFVNQIIESDCSDADKTNHFMAIINNDLKQMYQIFPQDTSIWEKDQFINNFLSIDPNRLADSIAFIATIEDQKIKKDYLKTVFPSIDGYKYSLLQFILISLNGIDPIYRDDIEILNILHSSLHQTIDYHKLKQNPKGVLESAITVENIFEILPLTEFFKISKDDLLLDLMLHKMKSLKFEDYKPLLNRLQNSSSSSCAPKILQLMKRFSMNDQIELLNALGLFDIRKTKQTMVDLMRLGLGSYFNNIYMRDPEKLLKVLYSKIELHEKLGNRLHIFAKKLSTRFDLDLIEIQGKLIKLFLTEDESQIEKEDDMSKSSSVSNQHQFHQQQQQQQQQTHHVKHADLFELTVEPQNLQRALFILRDWDNQKAISWLDAFVSDKKNTWLSRSLAVQCWITISDAKIPETIKPADFYFNSMLEEIHIPVPSHLSSEYLFEKLQTLNKEYKESVGDDDNDDSSDEKNKDPHIKEMKNQLHGIAKTLLGFIICNKVDNIDMICESLRILLIFDPLFIILNIIPLFYAIPSTLRNDEIFEMFVESVSIPIDMIITKKVRWQPNKSQHTSVMRNVLNLLSLTPKPINYLIVNKKKVGWGQLAEMLCKVGCVALAAELGSHLISIKDRNEVLNHLMNGFHFDDALKNGFDRQKIFKFIVNGNIEQATETLIDSHFIAFTNWLKEQNDIESINKVEETLCKQGRTVEAKRMKERLAKL</sequence>
<evidence type="ECO:0000256" key="1">
    <source>
        <dbReference type="SAM" id="MobiDB-lite"/>
    </source>
</evidence>
<gene>
    <name evidence="2" type="ORF">M9Y10_038979</name>
</gene>